<evidence type="ECO:0000313" key="2">
    <source>
        <dbReference type="Proteomes" id="UP001163321"/>
    </source>
</evidence>
<comment type="caution">
    <text evidence="1">The sequence shown here is derived from an EMBL/GenBank/DDBJ whole genome shotgun (WGS) entry which is preliminary data.</text>
</comment>
<accession>A0ACC0VYD4</accession>
<organism evidence="1 2">
    <name type="scientific">Peronosclerospora sorghi</name>
    <dbReference type="NCBI Taxonomy" id="230839"/>
    <lineage>
        <taxon>Eukaryota</taxon>
        <taxon>Sar</taxon>
        <taxon>Stramenopiles</taxon>
        <taxon>Oomycota</taxon>
        <taxon>Peronosporomycetes</taxon>
        <taxon>Peronosporales</taxon>
        <taxon>Peronosporaceae</taxon>
        <taxon>Peronosclerospora</taxon>
    </lineage>
</organism>
<proteinExistence type="predicted"/>
<sequence length="333" mass="38144">MEAVNEMMSLPPHRQHEFEGVLDGTETKPDPLVDQAAVKLWNKRELFIQSALVSGADKNDHIIFNQKGTGKKMWDALFEAKIHRQQSRHIYVLGKMNMYEPKPKFEFEDCLNALETKRRRMEDLAHPVSGESFANLIQTLVDGRYRDVIRYIESFARGKGHAPTVEETVSAIRSEIQVNKYMGKREFELYKEEQTQPSIHMVLRSDKGSKKRKQFSKKYKSSQKPYGRQKKKDMNFKASNPEESGDYVETRTCFMCNTKGHIDRDCTVDNGSGDNVIPDKRRWGPHGKKGKNQIHLVLSADHRACVLLLDCGSGVHVCSNPDALKNVEKDCTQ</sequence>
<reference evidence="1 2" key="1">
    <citation type="journal article" date="2022" name="bioRxiv">
        <title>The genome of the oomycete Peronosclerospora sorghi, a cosmopolitan pathogen of maize and sorghum, is inflated with dispersed pseudogenes.</title>
        <authorList>
            <person name="Fletcher K."/>
            <person name="Martin F."/>
            <person name="Isakeit T."/>
            <person name="Cavanaugh K."/>
            <person name="Magill C."/>
            <person name="Michelmore R."/>
        </authorList>
    </citation>
    <scope>NUCLEOTIDE SEQUENCE [LARGE SCALE GENOMIC DNA]</scope>
    <source>
        <strain evidence="1">P6</strain>
    </source>
</reference>
<evidence type="ECO:0000313" key="1">
    <source>
        <dbReference type="EMBL" id="KAI9911543.1"/>
    </source>
</evidence>
<gene>
    <name evidence="1" type="ORF">PsorP6_009280</name>
</gene>
<dbReference type="EMBL" id="CM047584">
    <property type="protein sequence ID" value="KAI9911543.1"/>
    <property type="molecule type" value="Genomic_DNA"/>
</dbReference>
<protein>
    <submittedName>
        <fullName evidence="1">Uncharacterized protein</fullName>
    </submittedName>
</protein>
<name>A0ACC0VYD4_9STRA</name>
<dbReference type="Proteomes" id="UP001163321">
    <property type="component" value="Chromosome 5"/>
</dbReference>
<keyword evidence="2" id="KW-1185">Reference proteome</keyword>